<feature type="region of interest" description="Disordered" evidence="1">
    <location>
        <begin position="44"/>
        <end position="75"/>
    </location>
</feature>
<reference evidence="2" key="2">
    <citation type="journal article" date="2015" name="Data Brief">
        <title>Shoot transcriptome of the giant reed, Arundo donax.</title>
        <authorList>
            <person name="Barrero R.A."/>
            <person name="Guerrero F.D."/>
            <person name="Moolhuijzen P."/>
            <person name="Goolsby J.A."/>
            <person name="Tidwell J."/>
            <person name="Bellgard S.E."/>
            <person name="Bellgard M.I."/>
        </authorList>
    </citation>
    <scope>NUCLEOTIDE SEQUENCE</scope>
    <source>
        <tissue evidence="2">Shoot tissue taken approximately 20 cm above the soil surface</tissue>
    </source>
</reference>
<dbReference type="AlphaFoldDB" id="A0A0A9DZN7"/>
<protein>
    <submittedName>
        <fullName evidence="2">Uncharacterized protein</fullName>
    </submittedName>
</protein>
<feature type="region of interest" description="Disordered" evidence="1">
    <location>
        <begin position="105"/>
        <end position="133"/>
    </location>
</feature>
<sequence length="133" mass="14188">MPLVRTSQCQPPRPTAFFTTPCKPTSTDLVRLLPVTTTLVCRGSTDISSSPHPSGARATAAIISPPDQCTPPPAANPLFLQREMAGKIPEIRAGIAPITRMHVRGTRDRASGMQDSVQFVPNLEPPASESTES</sequence>
<evidence type="ECO:0000256" key="1">
    <source>
        <dbReference type="SAM" id="MobiDB-lite"/>
    </source>
</evidence>
<reference evidence="2" key="1">
    <citation type="submission" date="2014-09" db="EMBL/GenBank/DDBJ databases">
        <authorList>
            <person name="Magalhaes I.L.F."/>
            <person name="Oliveira U."/>
            <person name="Santos F.R."/>
            <person name="Vidigal T.H.D.A."/>
            <person name="Brescovit A.D."/>
            <person name="Santos A.J."/>
        </authorList>
    </citation>
    <scope>NUCLEOTIDE SEQUENCE</scope>
    <source>
        <tissue evidence="2">Shoot tissue taken approximately 20 cm above the soil surface</tissue>
    </source>
</reference>
<dbReference type="EMBL" id="GBRH01206785">
    <property type="protein sequence ID" value="JAD91110.1"/>
    <property type="molecule type" value="Transcribed_RNA"/>
</dbReference>
<organism evidence="2">
    <name type="scientific">Arundo donax</name>
    <name type="common">Giant reed</name>
    <name type="synonym">Donax arundinaceus</name>
    <dbReference type="NCBI Taxonomy" id="35708"/>
    <lineage>
        <taxon>Eukaryota</taxon>
        <taxon>Viridiplantae</taxon>
        <taxon>Streptophyta</taxon>
        <taxon>Embryophyta</taxon>
        <taxon>Tracheophyta</taxon>
        <taxon>Spermatophyta</taxon>
        <taxon>Magnoliopsida</taxon>
        <taxon>Liliopsida</taxon>
        <taxon>Poales</taxon>
        <taxon>Poaceae</taxon>
        <taxon>PACMAD clade</taxon>
        <taxon>Arundinoideae</taxon>
        <taxon>Arundineae</taxon>
        <taxon>Arundo</taxon>
    </lineage>
</organism>
<name>A0A0A9DZN7_ARUDO</name>
<proteinExistence type="predicted"/>
<evidence type="ECO:0000313" key="2">
    <source>
        <dbReference type="EMBL" id="JAD91110.1"/>
    </source>
</evidence>
<accession>A0A0A9DZN7</accession>